<keyword evidence="8" id="KW-1185">Reference proteome</keyword>
<dbReference type="GO" id="GO:0000976">
    <property type="term" value="F:transcription cis-regulatory region binding"/>
    <property type="evidence" value="ECO:0007669"/>
    <property type="project" value="TreeGrafter"/>
</dbReference>
<evidence type="ECO:0000256" key="3">
    <source>
        <dbReference type="ARBA" id="ARBA00023163"/>
    </source>
</evidence>
<dbReference type="GO" id="GO:0003700">
    <property type="term" value="F:DNA-binding transcription factor activity"/>
    <property type="evidence" value="ECO:0007669"/>
    <property type="project" value="TreeGrafter"/>
</dbReference>
<feature type="domain" description="HTH tetR-type" evidence="6">
    <location>
        <begin position="1"/>
        <end position="58"/>
    </location>
</feature>
<dbReference type="InterPro" id="IPR001647">
    <property type="entry name" value="HTH_TetR"/>
</dbReference>
<evidence type="ECO:0000256" key="4">
    <source>
        <dbReference type="PROSITE-ProRule" id="PRU00335"/>
    </source>
</evidence>
<dbReference type="Pfam" id="PF17937">
    <property type="entry name" value="TetR_C_28"/>
    <property type="match status" value="1"/>
</dbReference>
<name>A0A9X3YKY1_9GAMM</name>
<dbReference type="RefSeq" id="WP_263545043.1">
    <property type="nucleotide sequence ID" value="NZ_JAOVZO020000014.1"/>
</dbReference>
<dbReference type="PANTHER" id="PTHR30055">
    <property type="entry name" value="HTH-TYPE TRANSCRIPTIONAL REGULATOR RUTR"/>
    <property type="match status" value="1"/>
</dbReference>
<dbReference type="InterPro" id="IPR050109">
    <property type="entry name" value="HTH-type_TetR-like_transc_reg"/>
</dbReference>
<evidence type="ECO:0000256" key="5">
    <source>
        <dbReference type="SAM" id="MobiDB-lite"/>
    </source>
</evidence>
<dbReference type="AlphaFoldDB" id="A0A9X3YKY1"/>
<protein>
    <submittedName>
        <fullName evidence="7">TetR/AcrR family transcriptional regulator</fullName>
    </submittedName>
</protein>
<feature type="DNA-binding region" description="H-T-H motif" evidence="4">
    <location>
        <begin position="21"/>
        <end position="40"/>
    </location>
</feature>
<keyword evidence="3" id="KW-0804">Transcription</keyword>
<feature type="region of interest" description="Disordered" evidence="5">
    <location>
        <begin position="182"/>
        <end position="204"/>
    </location>
</feature>
<comment type="caution">
    <text evidence="7">The sequence shown here is derived from an EMBL/GenBank/DDBJ whole genome shotgun (WGS) entry which is preliminary data.</text>
</comment>
<dbReference type="EMBL" id="JAOVZO020000014">
    <property type="protein sequence ID" value="MDC8012623.1"/>
    <property type="molecule type" value="Genomic_DNA"/>
</dbReference>
<dbReference type="PRINTS" id="PR00455">
    <property type="entry name" value="HTHTETR"/>
</dbReference>
<organism evidence="7 8">
    <name type="scientific">Tahibacter soli</name>
    <dbReference type="NCBI Taxonomy" id="2983605"/>
    <lineage>
        <taxon>Bacteria</taxon>
        <taxon>Pseudomonadati</taxon>
        <taxon>Pseudomonadota</taxon>
        <taxon>Gammaproteobacteria</taxon>
        <taxon>Lysobacterales</taxon>
        <taxon>Rhodanobacteraceae</taxon>
        <taxon>Tahibacter</taxon>
    </lineage>
</organism>
<dbReference type="PROSITE" id="PS50977">
    <property type="entry name" value="HTH_TETR_2"/>
    <property type="match status" value="1"/>
</dbReference>
<evidence type="ECO:0000313" key="8">
    <source>
        <dbReference type="Proteomes" id="UP001139971"/>
    </source>
</evidence>
<dbReference type="Proteomes" id="UP001139971">
    <property type="component" value="Unassembled WGS sequence"/>
</dbReference>
<keyword evidence="2 4" id="KW-0238">DNA-binding</keyword>
<dbReference type="Gene3D" id="1.10.357.10">
    <property type="entry name" value="Tetracycline Repressor, domain 2"/>
    <property type="match status" value="1"/>
</dbReference>
<sequence>MNTLLDAAETVVLRQGIANLTLDAVAFEAQLSKGGLLHHFPSKDRLVEALVARSADSWRQCFNDAYDRTAEGPGRMSRALLDHCLSDAEGWTVELQRSSCACFAALAQNPSLMRPMREVYAELHRRVADDGLPPGVGEAVAAAIDGLWLYWVLGLADVNQDLVARVRGALEDLLARALPAAAKPKPKRARKAPVPVKRTKGIRS</sequence>
<dbReference type="InterPro" id="IPR009057">
    <property type="entry name" value="Homeodomain-like_sf"/>
</dbReference>
<reference evidence="7" key="1">
    <citation type="submission" date="2023-02" db="EMBL/GenBank/DDBJ databases">
        <title>Tahibacter soli sp. nov. isolated from soil.</title>
        <authorList>
            <person name="Baek J.H."/>
            <person name="Lee J.K."/>
            <person name="Choi D.G."/>
            <person name="Jeon C.O."/>
        </authorList>
    </citation>
    <scope>NUCLEOTIDE SEQUENCE</scope>
    <source>
        <strain evidence="7">BL</strain>
    </source>
</reference>
<dbReference type="PANTHER" id="PTHR30055:SF234">
    <property type="entry name" value="HTH-TYPE TRANSCRIPTIONAL REGULATOR BETI"/>
    <property type="match status" value="1"/>
</dbReference>
<keyword evidence="1" id="KW-0805">Transcription regulation</keyword>
<proteinExistence type="predicted"/>
<evidence type="ECO:0000256" key="1">
    <source>
        <dbReference type="ARBA" id="ARBA00023015"/>
    </source>
</evidence>
<dbReference type="SUPFAM" id="SSF46689">
    <property type="entry name" value="Homeodomain-like"/>
    <property type="match status" value="1"/>
</dbReference>
<evidence type="ECO:0000259" key="6">
    <source>
        <dbReference type="PROSITE" id="PS50977"/>
    </source>
</evidence>
<feature type="compositionally biased region" description="Basic residues" evidence="5">
    <location>
        <begin position="184"/>
        <end position="204"/>
    </location>
</feature>
<evidence type="ECO:0000313" key="7">
    <source>
        <dbReference type="EMBL" id="MDC8012623.1"/>
    </source>
</evidence>
<gene>
    <name evidence="7" type="ORF">OD750_008690</name>
</gene>
<accession>A0A9X3YKY1</accession>
<dbReference type="InterPro" id="IPR041479">
    <property type="entry name" value="TetR_CgmR_C"/>
</dbReference>
<evidence type="ECO:0000256" key="2">
    <source>
        <dbReference type="ARBA" id="ARBA00023125"/>
    </source>
</evidence>
<dbReference type="Pfam" id="PF00440">
    <property type="entry name" value="TetR_N"/>
    <property type="match status" value="1"/>
</dbReference>